<keyword evidence="2" id="KW-1185">Reference proteome</keyword>
<sequence length="675" mass="78220">MEEVSVLDPETEFLASKKEIGNEWELFKENVRPLKRGRNASLLNQSLKSHSDPLLKKSLLQNRRRLIEAIDDYKGDDPLHPWIECIKWVQESFPTGGECSGLVVIYEQCVRTFWHSDRYKDDLRYLKVWLEYADNCADAEVIFSFLEANQIGQTHSSYYISYALHMESKNKWRKADDVLNLGIARKAQPLHKLEAAYKKFLLHSTNRQKATENEPIDNNQPVRSFGTILTPGDTRRQGTQKSDMGIGGRSTKLQRVDSNTPFTIYKDTNNRTSGRYQPESLKGDLRSWHALGTRVERNKENAAVPSKWTSNKIPQRAGLRTQLATTNTLEVFVDEECAELQSTNNSSEHLDASVLQLRRGDSRDLKRETELLKENPLFFKNQPNHSYYQTNQPFKRVSSMAEHLASIFGTEKDRVNCPFYFKIGACRHGDRCSRLHNRPTISPTLLLSNMYQRPDMITPGVDPQGQAIDPRKIQEHFEDFYEDIFEELGKFGEIESLNICDNLADHMVGNVYVQFKEEEQAGAALQALQGRFYSGRPIIVDFSPVTDFREATCRQFEENSCNRGGYCNFMHVKQIGRELRRKLFGRFRRSRGSRSRSRSLSPHRRRESDRRGGDFRDRGDRGDSRGNGRRSSGDVHGKYESDSGRRRRTRSPVREGSEERRARIEQWNREREEQR</sequence>
<dbReference type="Proteomes" id="UP001234297">
    <property type="component" value="Chromosome 2"/>
</dbReference>
<evidence type="ECO:0000313" key="2">
    <source>
        <dbReference type="Proteomes" id="UP001234297"/>
    </source>
</evidence>
<name>A0ACC2ME69_PERAE</name>
<protein>
    <submittedName>
        <fullName evidence="1">Uncharacterized protein</fullName>
    </submittedName>
</protein>
<comment type="caution">
    <text evidence="1">The sequence shown here is derived from an EMBL/GenBank/DDBJ whole genome shotgun (WGS) entry which is preliminary data.</text>
</comment>
<evidence type="ECO:0000313" key="1">
    <source>
        <dbReference type="EMBL" id="KAJ8643634.1"/>
    </source>
</evidence>
<proteinExistence type="predicted"/>
<gene>
    <name evidence="1" type="ORF">MRB53_005382</name>
</gene>
<accession>A0ACC2ME69</accession>
<organism evidence="1 2">
    <name type="scientific">Persea americana</name>
    <name type="common">Avocado</name>
    <dbReference type="NCBI Taxonomy" id="3435"/>
    <lineage>
        <taxon>Eukaryota</taxon>
        <taxon>Viridiplantae</taxon>
        <taxon>Streptophyta</taxon>
        <taxon>Embryophyta</taxon>
        <taxon>Tracheophyta</taxon>
        <taxon>Spermatophyta</taxon>
        <taxon>Magnoliopsida</taxon>
        <taxon>Magnoliidae</taxon>
        <taxon>Laurales</taxon>
        <taxon>Lauraceae</taxon>
        <taxon>Persea</taxon>
    </lineage>
</organism>
<dbReference type="EMBL" id="CM056810">
    <property type="protein sequence ID" value="KAJ8643634.1"/>
    <property type="molecule type" value="Genomic_DNA"/>
</dbReference>
<reference evidence="1 2" key="1">
    <citation type="journal article" date="2022" name="Hortic Res">
        <title>A haplotype resolved chromosomal level avocado genome allows analysis of novel avocado genes.</title>
        <authorList>
            <person name="Nath O."/>
            <person name="Fletcher S.J."/>
            <person name="Hayward A."/>
            <person name="Shaw L.M."/>
            <person name="Masouleh A.K."/>
            <person name="Furtado A."/>
            <person name="Henry R.J."/>
            <person name="Mitter N."/>
        </authorList>
    </citation>
    <scope>NUCLEOTIDE SEQUENCE [LARGE SCALE GENOMIC DNA]</scope>
    <source>
        <strain evidence="2">cv. Hass</strain>
    </source>
</reference>